<keyword evidence="5" id="KW-0547">Nucleotide-binding</keyword>
<protein>
    <recommendedName>
        <fullName evidence="10">ABC transporter domain-containing protein</fullName>
    </recommendedName>
</protein>
<proteinExistence type="inferred from homology"/>
<dbReference type="GO" id="GO:0140359">
    <property type="term" value="F:ABC-type transporter activity"/>
    <property type="evidence" value="ECO:0007669"/>
    <property type="project" value="InterPro"/>
</dbReference>
<dbReference type="SUPFAM" id="SSF52540">
    <property type="entry name" value="P-loop containing nucleoside triphosphate hydrolases"/>
    <property type="match status" value="2"/>
</dbReference>
<dbReference type="PANTHER" id="PTHR19229">
    <property type="entry name" value="ATP-BINDING CASSETTE TRANSPORTER SUBFAMILY A ABCA"/>
    <property type="match status" value="1"/>
</dbReference>
<evidence type="ECO:0000256" key="3">
    <source>
        <dbReference type="ARBA" id="ARBA00022448"/>
    </source>
</evidence>
<evidence type="ECO:0000259" key="10">
    <source>
        <dbReference type="PROSITE" id="PS50893"/>
    </source>
</evidence>
<dbReference type="InterPro" id="IPR003593">
    <property type="entry name" value="AAA+_ATPase"/>
</dbReference>
<evidence type="ECO:0000256" key="5">
    <source>
        <dbReference type="ARBA" id="ARBA00022741"/>
    </source>
</evidence>
<dbReference type="PANTHER" id="PTHR19229:SF250">
    <property type="entry name" value="ABC TRANSPORTER DOMAIN-CONTAINING PROTEIN-RELATED"/>
    <property type="match status" value="1"/>
</dbReference>
<reference evidence="11" key="1">
    <citation type="submission" date="2020-05" db="EMBL/GenBank/DDBJ databases">
        <title>Phylogenomic resolution of chytrid fungi.</title>
        <authorList>
            <person name="Stajich J.E."/>
            <person name="Amses K."/>
            <person name="Simmons R."/>
            <person name="Seto K."/>
            <person name="Myers J."/>
            <person name="Bonds A."/>
            <person name="Quandt C.A."/>
            <person name="Barry K."/>
            <person name="Liu P."/>
            <person name="Grigoriev I."/>
            <person name="Longcore J.E."/>
            <person name="James T.Y."/>
        </authorList>
    </citation>
    <scope>NUCLEOTIDE SEQUENCE</scope>
    <source>
        <strain evidence="11">PLAUS21</strain>
    </source>
</reference>
<keyword evidence="8 9" id="KW-0472">Membrane</keyword>
<evidence type="ECO:0000256" key="8">
    <source>
        <dbReference type="ARBA" id="ARBA00023136"/>
    </source>
</evidence>
<feature type="domain" description="ABC transporter" evidence="10">
    <location>
        <begin position="1055"/>
        <end position="1284"/>
    </location>
</feature>
<comment type="similarity">
    <text evidence="2">Belongs to the ABC transporter superfamily. ABCA family.</text>
</comment>
<keyword evidence="7 9" id="KW-1133">Transmembrane helix</keyword>
<feature type="domain" description="ABC transporter" evidence="10">
    <location>
        <begin position="365"/>
        <end position="597"/>
    </location>
</feature>
<dbReference type="GO" id="GO:0016887">
    <property type="term" value="F:ATP hydrolysis activity"/>
    <property type="evidence" value="ECO:0007669"/>
    <property type="project" value="InterPro"/>
</dbReference>
<feature type="transmembrane region" description="Helical" evidence="9">
    <location>
        <begin position="716"/>
        <end position="741"/>
    </location>
</feature>
<feature type="transmembrane region" description="Helical" evidence="9">
    <location>
        <begin position="1017"/>
        <end position="1037"/>
    </location>
</feature>
<dbReference type="CDD" id="cd03263">
    <property type="entry name" value="ABC_subfamily_A"/>
    <property type="match status" value="2"/>
</dbReference>
<organism evidence="11 12">
    <name type="scientific">Boothiomyces macroporosus</name>
    <dbReference type="NCBI Taxonomy" id="261099"/>
    <lineage>
        <taxon>Eukaryota</taxon>
        <taxon>Fungi</taxon>
        <taxon>Fungi incertae sedis</taxon>
        <taxon>Chytridiomycota</taxon>
        <taxon>Chytridiomycota incertae sedis</taxon>
        <taxon>Chytridiomycetes</taxon>
        <taxon>Rhizophydiales</taxon>
        <taxon>Terramycetaceae</taxon>
        <taxon>Boothiomyces</taxon>
    </lineage>
</organism>
<keyword evidence="12" id="KW-1185">Reference proteome</keyword>
<dbReference type="PROSITE" id="PS50893">
    <property type="entry name" value="ABC_TRANSPORTER_2"/>
    <property type="match status" value="2"/>
</dbReference>
<name>A0AAD5UG37_9FUNG</name>
<comment type="subcellular location">
    <subcellularLocation>
        <location evidence="1">Membrane</location>
        <topology evidence="1">Multi-pass membrane protein</topology>
    </subcellularLocation>
</comment>
<dbReference type="Proteomes" id="UP001210925">
    <property type="component" value="Unassembled WGS sequence"/>
</dbReference>
<dbReference type="GO" id="GO:0005524">
    <property type="term" value="F:ATP binding"/>
    <property type="evidence" value="ECO:0007669"/>
    <property type="project" value="UniProtKB-KW"/>
</dbReference>
<dbReference type="SMART" id="SM00382">
    <property type="entry name" value="AAA"/>
    <property type="match status" value="2"/>
</dbReference>
<feature type="transmembrane region" description="Helical" evidence="9">
    <location>
        <begin position="928"/>
        <end position="946"/>
    </location>
</feature>
<feature type="transmembrane region" description="Helical" evidence="9">
    <location>
        <begin position="983"/>
        <end position="1005"/>
    </location>
</feature>
<evidence type="ECO:0000256" key="4">
    <source>
        <dbReference type="ARBA" id="ARBA00022692"/>
    </source>
</evidence>
<evidence type="ECO:0000256" key="2">
    <source>
        <dbReference type="ARBA" id="ARBA00008869"/>
    </source>
</evidence>
<dbReference type="InterPro" id="IPR027417">
    <property type="entry name" value="P-loop_NTPase"/>
</dbReference>
<sequence>MISFYTQTAAIIRLNFTRQLVKGKTKYVLVLLFIYGSLSYILLKTLTAVFSVTEFNNIYDTTPIPLYLDTSTLDASAMSKLQPAIDKYNIATTNRTDYIKSTKPDSLLLSFSKFDSANEQYDYTFTYAGSGSFSSLWICISTQNCGFQPDMHSVVFTKYLLDSYLGQDTGAGFQVKEAIDINFKNLLTSSADLFSDFFFFAVSSIMVTNMIEERTKGLKFGLFMTVGVVSAQLRSQMIQNIPAWGIILLCINPRIALSAYSYISGFSPTGRGFTSTSVPFTAPSGNYLLNIVNTLVFTSCCVTVMLYLIGIYLNWLEVSQDETRPLHYPISQFFKKTVPQVAERERLLPKIEKRPSTNETSLNKVQILNLSKIYDGASTKALTEVSLEFSKGEIFGLLGYNGAGKSTLINILCGVLSATDGDVSVFGLDAKEKRYDISEKTGICSQVDILFDELSPKEHMFFFGLMHGVPSNEVNNKINDIVEGLQIPHTMLNMASKLLSGGQKRKLGVALAFINDPELVVLDEMSSGVDPENRRVIWDFLIRKKKDRAILLCTHFMDEADILCDRKAMLTLGQVVCVGSSEFLKNTYNTGYTLSIEKSSPDVRVELFENWFKLKGVDVVCVRSNAQIYEFKISAKDLAILTEFELDRDLNNAITSFSVQENGLEEIFTNKELVDESDITITKEQQKLLLDDMDSFVEPSTWSKTMFFFKFEFKRFTASIVPVILRMSLTLIMTIALYVIFKVFVVNTTTFDKLTFSTLMDRLVPNGFVLETDISDLIAKSPSSFVPLNTTDSITIGRLVKNGSDFVTTVFGGYAGASLLSLNAIFPDKSVSSALEYVSITHGDPKVAWAVIVFHILVYSIFSDFVVTLSDDICDSRERIKFLLLSTGVPLQSYWFVTLVRSLLISLPFNILVSAITPSVYNFSPAVVFFYLLQPIFFSAILGSLLPRTMVRGVSTGIRMFGFLIYIVVVIVGAIKQWGSDQYGIFITLFLYLPTTAPFAVFMAVSTVGESSVPSTASFLAVTIAYLVLYVIILLAIELWHLVIKRIPPITDSFVSFNSVTKRFKKKVAVNNLNLQIEKNEMFAMLGPNGCGKTTSLGMLTAQLLPTTGSIHMDYKHVASEKFNVIKNIGFCPQFDDLLIPNMTVVEHLQLFCSLNGLPDTQLEHYINNLLHAFGIEMFKNVNCGNLSGGTKRKVSSAIAVMLPRSLVVLDEASTGLDPLARQKLWNTVRLLNIKRTTIMTTHYINETSCCDRIAIMTDGVLRVCATEYELTKAHVKGYKATLHLASPVPNIVDFLRSTVFRDDPLAQISVDAVVGENVILDFSQFNTSIGELIRRLTDLKNQSHLKQFTIGRMTLEQVFLDIVKVQLPNNNPLP</sequence>
<dbReference type="InterPro" id="IPR026082">
    <property type="entry name" value="ABCA"/>
</dbReference>
<keyword evidence="6" id="KW-0067">ATP-binding</keyword>
<feature type="transmembrane region" description="Helical" evidence="9">
    <location>
        <begin position="27"/>
        <end position="43"/>
    </location>
</feature>
<dbReference type="InterPro" id="IPR003439">
    <property type="entry name" value="ABC_transporter-like_ATP-bd"/>
</dbReference>
<dbReference type="Gene3D" id="3.40.50.300">
    <property type="entry name" value="P-loop containing nucleotide triphosphate hydrolases"/>
    <property type="match status" value="2"/>
</dbReference>
<accession>A0AAD5UG37</accession>
<comment type="caution">
    <text evidence="11">The sequence shown here is derived from an EMBL/GenBank/DDBJ whole genome shotgun (WGS) entry which is preliminary data.</text>
</comment>
<evidence type="ECO:0000313" key="11">
    <source>
        <dbReference type="EMBL" id="KAJ3254776.1"/>
    </source>
</evidence>
<dbReference type="PROSITE" id="PS00211">
    <property type="entry name" value="ABC_TRANSPORTER_1"/>
    <property type="match status" value="1"/>
</dbReference>
<evidence type="ECO:0000256" key="6">
    <source>
        <dbReference type="ARBA" id="ARBA00022840"/>
    </source>
</evidence>
<dbReference type="EMBL" id="JADGKB010000078">
    <property type="protein sequence ID" value="KAJ3254776.1"/>
    <property type="molecule type" value="Genomic_DNA"/>
</dbReference>
<dbReference type="GO" id="GO:0005319">
    <property type="term" value="F:lipid transporter activity"/>
    <property type="evidence" value="ECO:0007669"/>
    <property type="project" value="TreeGrafter"/>
</dbReference>
<evidence type="ECO:0000256" key="7">
    <source>
        <dbReference type="ARBA" id="ARBA00022989"/>
    </source>
</evidence>
<feature type="transmembrane region" description="Helical" evidence="9">
    <location>
        <begin position="241"/>
        <end position="263"/>
    </location>
</feature>
<feature type="transmembrane region" description="Helical" evidence="9">
    <location>
        <begin position="287"/>
        <end position="315"/>
    </location>
</feature>
<gene>
    <name evidence="11" type="ORF">HK103_006851</name>
</gene>
<feature type="transmembrane region" description="Helical" evidence="9">
    <location>
        <begin position="847"/>
        <end position="867"/>
    </location>
</feature>
<dbReference type="Pfam" id="PF00005">
    <property type="entry name" value="ABC_tran"/>
    <property type="match status" value="2"/>
</dbReference>
<feature type="transmembrane region" description="Helical" evidence="9">
    <location>
        <begin position="806"/>
        <end position="826"/>
    </location>
</feature>
<evidence type="ECO:0000313" key="12">
    <source>
        <dbReference type="Proteomes" id="UP001210925"/>
    </source>
</evidence>
<keyword evidence="4 9" id="KW-0812">Transmembrane</keyword>
<dbReference type="InterPro" id="IPR017871">
    <property type="entry name" value="ABC_transporter-like_CS"/>
</dbReference>
<keyword evidence="3" id="KW-0813">Transport</keyword>
<evidence type="ECO:0000256" key="9">
    <source>
        <dbReference type="SAM" id="Phobius"/>
    </source>
</evidence>
<dbReference type="GO" id="GO:0016020">
    <property type="term" value="C:membrane"/>
    <property type="evidence" value="ECO:0007669"/>
    <property type="project" value="UniProtKB-SubCell"/>
</dbReference>
<dbReference type="FunFam" id="3.40.50.300:FF:000335">
    <property type="entry name" value="ATP binding cassette subfamily A member 5"/>
    <property type="match status" value="1"/>
</dbReference>
<feature type="transmembrane region" description="Helical" evidence="9">
    <location>
        <begin position="958"/>
        <end position="976"/>
    </location>
</feature>
<evidence type="ECO:0000256" key="1">
    <source>
        <dbReference type="ARBA" id="ARBA00004141"/>
    </source>
</evidence>